<dbReference type="EMBL" id="LS992241">
    <property type="protein sequence ID" value="SYX82804.1"/>
    <property type="molecule type" value="Genomic_DNA"/>
</dbReference>
<feature type="region of interest" description="Disordered" evidence="3">
    <location>
        <begin position="168"/>
        <end position="191"/>
    </location>
</feature>
<keyword evidence="2" id="KW-1005">Bacterial flagellum biogenesis</keyword>
<dbReference type="Pfam" id="PF03963">
    <property type="entry name" value="FlgD"/>
    <property type="match status" value="1"/>
</dbReference>
<reference evidence="5" key="1">
    <citation type="submission" date="2018-08" db="EMBL/GenBank/DDBJ databases">
        <authorList>
            <person name="Chevrot R."/>
        </authorList>
    </citation>
    <scope>NUCLEOTIDE SEQUENCE [LARGE SCALE GENOMIC DNA]</scope>
</reference>
<name>A0A383R8G2_PAEAL</name>
<protein>
    <submittedName>
        <fullName evidence="4">Flagellar hook capping protein</fullName>
    </submittedName>
</protein>
<evidence type="ECO:0000256" key="3">
    <source>
        <dbReference type="SAM" id="MobiDB-lite"/>
    </source>
</evidence>
<organism evidence="4 5">
    <name type="scientific">Paenibacillus alvei</name>
    <name type="common">Bacillus alvei</name>
    <dbReference type="NCBI Taxonomy" id="44250"/>
    <lineage>
        <taxon>Bacteria</taxon>
        <taxon>Bacillati</taxon>
        <taxon>Bacillota</taxon>
        <taxon>Bacilli</taxon>
        <taxon>Bacillales</taxon>
        <taxon>Paenibacillaceae</taxon>
        <taxon>Paenibacillus</taxon>
    </lineage>
</organism>
<proteinExistence type="inferred from homology"/>
<feature type="compositionally biased region" description="Polar residues" evidence="3">
    <location>
        <begin position="171"/>
        <end position="180"/>
    </location>
</feature>
<evidence type="ECO:0000313" key="4">
    <source>
        <dbReference type="EMBL" id="SYX82804.1"/>
    </source>
</evidence>
<comment type="similarity">
    <text evidence="1">Belongs to the FlgD family.</text>
</comment>
<dbReference type="Proteomes" id="UP000304148">
    <property type="component" value="Chromosome"/>
</dbReference>
<dbReference type="AlphaFoldDB" id="A0A383R8G2"/>
<gene>
    <name evidence="4" type="ORF">PBLR_11226</name>
</gene>
<keyword evidence="4" id="KW-0969">Cilium</keyword>
<dbReference type="GO" id="GO:0044781">
    <property type="term" value="P:bacterial-type flagellum organization"/>
    <property type="evidence" value="ECO:0007669"/>
    <property type="project" value="UniProtKB-KW"/>
</dbReference>
<dbReference type="InterPro" id="IPR005648">
    <property type="entry name" value="FlgD"/>
</dbReference>
<evidence type="ECO:0000256" key="2">
    <source>
        <dbReference type="ARBA" id="ARBA00022795"/>
    </source>
</evidence>
<sequence length="191" mass="21088">MVAASKEKGGAEVPGEVKNVTSNNFQKVVTFPNYHKDNMALAGRVEEKKLGKDEFLKILITQLQNQDPMQPMQDRDFIAQMAQFSSVEQLMNISTQMNTMQQTLGMSSNMIGKEITWIAQKDAASTDGNESTTQIKTGIVDSILVRDNQMYAKVGKDEVEMKYITEIRMPSSGQEAGNETSKPEQAVGGNS</sequence>
<accession>A0A383R8G2</accession>
<evidence type="ECO:0000256" key="1">
    <source>
        <dbReference type="ARBA" id="ARBA00010577"/>
    </source>
</evidence>
<evidence type="ECO:0000313" key="5">
    <source>
        <dbReference type="Proteomes" id="UP000304148"/>
    </source>
</evidence>
<keyword evidence="4" id="KW-0966">Cell projection</keyword>
<keyword evidence="4" id="KW-0282">Flagellum</keyword>